<evidence type="ECO:0000313" key="2">
    <source>
        <dbReference type="EMBL" id="RUS82884.1"/>
    </source>
</evidence>
<keyword evidence="3" id="KW-1185">Reference proteome</keyword>
<dbReference type="Proteomes" id="UP000271974">
    <property type="component" value="Unassembled WGS sequence"/>
</dbReference>
<organism evidence="2 3">
    <name type="scientific">Elysia chlorotica</name>
    <name type="common">Eastern emerald elysia</name>
    <name type="synonym">Sea slug</name>
    <dbReference type="NCBI Taxonomy" id="188477"/>
    <lineage>
        <taxon>Eukaryota</taxon>
        <taxon>Metazoa</taxon>
        <taxon>Spiralia</taxon>
        <taxon>Lophotrochozoa</taxon>
        <taxon>Mollusca</taxon>
        <taxon>Gastropoda</taxon>
        <taxon>Heterobranchia</taxon>
        <taxon>Euthyneura</taxon>
        <taxon>Panpulmonata</taxon>
        <taxon>Sacoglossa</taxon>
        <taxon>Placobranchoidea</taxon>
        <taxon>Plakobranchidae</taxon>
        <taxon>Elysia</taxon>
    </lineage>
</organism>
<accession>A0A3S1HNC8</accession>
<feature type="compositionally biased region" description="Basic and acidic residues" evidence="1">
    <location>
        <begin position="234"/>
        <end position="245"/>
    </location>
</feature>
<evidence type="ECO:0000256" key="1">
    <source>
        <dbReference type="SAM" id="MobiDB-lite"/>
    </source>
</evidence>
<comment type="caution">
    <text evidence="2">The sequence shown here is derived from an EMBL/GenBank/DDBJ whole genome shotgun (WGS) entry which is preliminary data.</text>
</comment>
<proteinExistence type="predicted"/>
<gene>
    <name evidence="2" type="ORF">EGW08_009349</name>
</gene>
<protein>
    <submittedName>
        <fullName evidence="2">Uncharacterized protein</fullName>
    </submittedName>
</protein>
<reference evidence="2 3" key="1">
    <citation type="submission" date="2019-01" db="EMBL/GenBank/DDBJ databases">
        <title>A draft genome assembly of the solar-powered sea slug Elysia chlorotica.</title>
        <authorList>
            <person name="Cai H."/>
            <person name="Li Q."/>
            <person name="Fang X."/>
            <person name="Li J."/>
            <person name="Curtis N.E."/>
            <person name="Altenburger A."/>
            <person name="Shibata T."/>
            <person name="Feng M."/>
            <person name="Maeda T."/>
            <person name="Schwartz J.A."/>
            <person name="Shigenobu S."/>
            <person name="Lundholm N."/>
            <person name="Nishiyama T."/>
            <person name="Yang H."/>
            <person name="Hasebe M."/>
            <person name="Li S."/>
            <person name="Pierce S.K."/>
            <person name="Wang J."/>
        </authorList>
    </citation>
    <scope>NUCLEOTIDE SEQUENCE [LARGE SCALE GENOMIC DNA]</scope>
    <source>
        <strain evidence="2">EC2010</strain>
        <tissue evidence="2">Whole organism of an adult</tissue>
    </source>
</reference>
<feature type="region of interest" description="Disordered" evidence="1">
    <location>
        <begin position="38"/>
        <end position="63"/>
    </location>
</feature>
<dbReference type="AlphaFoldDB" id="A0A3S1HNC8"/>
<feature type="region of interest" description="Disordered" evidence="1">
    <location>
        <begin position="221"/>
        <end position="259"/>
    </location>
</feature>
<evidence type="ECO:0000313" key="3">
    <source>
        <dbReference type="Proteomes" id="UP000271974"/>
    </source>
</evidence>
<feature type="compositionally biased region" description="Polar residues" evidence="1">
    <location>
        <begin position="48"/>
        <end position="63"/>
    </location>
</feature>
<dbReference type="EMBL" id="RQTK01000267">
    <property type="protein sequence ID" value="RUS82884.1"/>
    <property type="molecule type" value="Genomic_DNA"/>
</dbReference>
<name>A0A3S1HNC8_ELYCH</name>
<feature type="compositionally biased region" description="Polar residues" evidence="1">
    <location>
        <begin position="8"/>
        <end position="19"/>
    </location>
</feature>
<sequence length="305" mass="33002">MMTRPNIVVTSSETTNPSKSDLRTSKLRSLLPKNLLNQTSKSHHVQADSLQEMNDPGTRSSLHTNTNAFQVGEIVMAQAGEEVRSLHEGSVASSSETMVHFNGPSPSHVVALTEAQLQKLLAMTPTEGVGKSQVLHMVAIEEGSEPQPLSMSLEDAHLPLSLEDHPVSIVEESAGLEVNALSVTSAPSHQSVSVAHQATNTSLNLPETMESSVQAAQKIHSVCVPKRSSNSETHISDERDSERISDNSPTKSSTQDKDKDVVKKTMVEAFVKMVVCRKVTVQTVNQTSGEILDTKVKLEEEEPVI</sequence>
<feature type="region of interest" description="Disordered" evidence="1">
    <location>
        <begin position="1"/>
        <end position="23"/>
    </location>
</feature>